<reference evidence="1" key="2">
    <citation type="journal article" date="2023" name="Science">
        <title>Genomic signatures of disease resistance in endangered staghorn corals.</title>
        <authorList>
            <person name="Vollmer S.V."/>
            <person name="Selwyn J.D."/>
            <person name="Despard B.A."/>
            <person name="Roesel C.L."/>
        </authorList>
    </citation>
    <scope>NUCLEOTIDE SEQUENCE</scope>
    <source>
        <strain evidence="1">K2</strain>
    </source>
</reference>
<proteinExistence type="predicted"/>
<evidence type="ECO:0000313" key="2">
    <source>
        <dbReference type="Proteomes" id="UP001249851"/>
    </source>
</evidence>
<protein>
    <submittedName>
        <fullName evidence="1">Uncharacterized protein</fullName>
    </submittedName>
</protein>
<comment type="caution">
    <text evidence="1">The sequence shown here is derived from an EMBL/GenBank/DDBJ whole genome shotgun (WGS) entry which is preliminary data.</text>
</comment>
<accession>A0AAD9Q1U3</accession>
<evidence type="ECO:0000313" key="1">
    <source>
        <dbReference type="EMBL" id="KAK2553121.1"/>
    </source>
</evidence>
<dbReference type="Proteomes" id="UP001249851">
    <property type="component" value="Unassembled WGS sequence"/>
</dbReference>
<name>A0AAD9Q1U3_ACRCE</name>
<sequence>MRSFEEPEQSLSSAGRRKIIQEKERLSRRNKICLRARELGCESNRNYVVISDWCHRNSAVISNQCRRNSVAISDWCHRNSATISNHCHRNSAVISDWCCRNSAVISRQCHRNS</sequence>
<dbReference type="EMBL" id="JARQWQ010000080">
    <property type="protein sequence ID" value="KAK2553121.1"/>
    <property type="molecule type" value="Genomic_DNA"/>
</dbReference>
<gene>
    <name evidence="1" type="ORF">P5673_025574</name>
</gene>
<keyword evidence="2" id="KW-1185">Reference proteome</keyword>
<reference evidence="1" key="1">
    <citation type="journal article" date="2023" name="G3 (Bethesda)">
        <title>Whole genome assembly and annotation of the endangered Caribbean coral Acropora cervicornis.</title>
        <authorList>
            <person name="Selwyn J.D."/>
            <person name="Vollmer S.V."/>
        </authorList>
    </citation>
    <scope>NUCLEOTIDE SEQUENCE</scope>
    <source>
        <strain evidence="1">K2</strain>
    </source>
</reference>
<dbReference type="AlphaFoldDB" id="A0AAD9Q1U3"/>
<organism evidence="1 2">
    <name type="scientific">Acropora cervicornis</name>
    <name type="common">Staghorn coral</name>
    <dbReference type="NCBI Taxonomy" id="6130"/>
    <lineage>
        <taxon>Eukaryota</taxon>
        <taxon>Metazoa</taxon>
        <taxon>Cnidaria</taxon>
        <taxon>Anthozoa</taxon>
        <taxon>Hexacorallia</taxon>
        <taxon>Scleractinia</taxon>
        <taxon>Astrocoeniina</taxon>
        <taxon>Acroporidae</taxon>
        <taxon>Acropora</taxon>
    </lineage>
</organism>